<dbReference type="EMBL" id="JACNIG010000062">
    <property type="protein sequence ID" value="MBC8430618.1"/>
    <property type="molecule type" value="Genomic_DNA"/>
</dbReference>
<dbReference type="Proteomes" id="UP000605201">
    <property type="component" value="Unassembled WGS sequence"/>
</dbReference>
<sequence>MKTPTKWLAIVGALLLTLFAAVYVLLFTGFGNDLVAPLIASRLERKLELNVNLENFKLRIDRFALALTLAEKNRIEVEGSYALFSQSIDAEYRIRFDDLERLKALTRQVLKGHLHSDGIVKGTLKALRIEGKSNLAQSDTVYRVTLDDFNPSGVHVEIKGASMATLLHMVDQKPYADAQLDLLADLTSLDPKALAGDLDLHLSKGGLNRAAMEKDFNINLPETHFSIKTVAKMDKSGIRYTATLASNLVHMIFKGSVIPESLKTTLNYDINIKELALFKPITNAPLRGPFATSGIVKKDQSDMIITGRSDVAGSDTTYDLRLKELKPERIIAKIKTADLKKVLYLCGQPNLISGKLDLDLQLDSLDLEDLQGKADIQLSRGVVNIASIKKHYGILLPKTSFSARADARLAGK</sequence>
<dbReference type="AlphaFoldDB" id="A0A8J6NRE8"/>
<organism evidence="1 2">
    <name type="scientific">Candidatus Desulfatibia vada</name>
    <dbReference type="NCBI Taxonomy" id="2841696"/>
    <lineage>
        <taxon>Bacteria</taxon>
        <taxon>Pseudomonadati</taxon>
        <taxon>Thermodesulfobacteriota</taxon>
        <taxon>Desulfobacteria</taxon>
        <taxon>Desulfobacterales</taxon>
        <taxon>Desulfobacterales incertae sedis</taxon>
        <taxon>Candidatus Desulfatibia</taxon>
    </lineage>
</organism>
<reference evidence="1 2" key="1">
    <citation type="submission" date="2020-08" db="EMBL/GenBank/DDBJ databases">
        <title>Bridging the membrane lipid divide: bacteria of the FCB group superphylum have the potential to synthesize archaeal ether lipids.</title>
        <authorList>
            <person name="Villanueva L."/>
            <person name="Von Meijenfeldt F.A.B."/>
            <person name="Westbye A.B."/>
            <person name="Yadav S."/>
            <person name="Hopmans E.C."/>
            <person name="Dutilh B.E."/>
            <person name="Sinninghe Damste J.S."/>
        </authorList>
    </citation>
    <scope>NUCLEOTIDE SEQUENCE [LARGE SCALE GENOMIC DNA]</scope>
    <source>
        <strain evidence="1">NIOZ-UU17</strain>
    </source>
</reference>
<gene>
    <name evidence="1" type="ORF">H8D96_01740</name>
</gene>
<proteinExistence type="predicted"/>
<comment type="caution">
    <text evidence="1">The sequence shown here is derived from an EMBL/GenBank/DDBJ whole genome shotgun (WGS) entry which is preliminary data.</text>
</comment>
<feature type="non-terminal residue" evidence="1">
    <location>
        <position position="412"/>
    </location>
</feature>
<evidence type="ECO:0000313" key="2">
    <source>
        <dbReference type="Proteomes" id="UP000605201"/>
    </source>
</evidence>
<protein>
    <submittedName>
        <fullName evidence="1">Uncharacterized protein</fullName>
    </submittedName>
</protein>
<name>A0A8J6NRE8_9BACT</name>
<evidence type="ECO:0000313" key="1">
    <source>
        <dbReference type="EMBL" id="MBC8430618.1"/>
    </source>
</evidence>
<accession>A0A8J6NRE8</accession>